<comment type="caution">
    <text evidence="6">The sequence shown here is derived from an EMBL/GenBank/DDBJ whole genome shotgun (WGS) entry which is preliminary data.</text>
</comment>
<dbReference type="GO" id="GO:0008745">
    <property type="term" value="F:N-acetylmuramoyl-L-alanine amidase activity"/>
    <property type="evidence" value="ECO:0007669"/>
    <property type="project" value="UniProtKB-EC"/>
</dbReference>
<dbReference type="CDD" id="cd02696">
    <property type="entry name" value="MurNAc-LAA"/>
    <property type="match status" value="1"/>
</dbReference>
<sequence length="447" mass="47305">MAQAQVLRVPSSPKRSAVLAVRLGLQGEMTRFVLEMSERTDYRVATSVSPTQVVIDLPAVAWQAALPGGGRGLVKAVRMSNSLMGAAQVVLETDGPVRVANADFLPARDGHPPRLVLDLAHGDLGSLMAAVASPSLPPPPARSEEKDIALLPGTPVPDTPASGGAVVPAASRMGALPAPLPNASLSNQAPEPPPPPKAAPVMMVPPAPGAKPTLRDRTPLIVLDPGHGGDDPGATSVNGDHEKDITLAMARAVARALEATGRYRVALTRDSDVFIPLRDRPAKARALGADLFISLHADIVVGRPVRGLSVYTLSDKATDREADMLAQRENRSDAIVGMDLADQSEQVATILIDLAQRDTRNQSRRLANLVVDSVGRDIALLNSPLRSAGFAVLTAPDVPAILVEMGYLSHPVDARLLTTDGHRRRFATDLVRAIDRYFGPRRATSRK</sequence>
<dbReference type="SUPFAM" id="SSF53187">
    <property type="entry name" value="Zn-dependent exopeptidases"/>
    <property type="match status" value="1"/>
</dbReference>
<keyword evidence="7" id="KW-1185">Reference proteome</keyword>
<dbReference type="GO" id="GO:0030288">
    <property type="term" value="C:outer membrane-bounded periplasmic space"/>
    <property type="evidence" value="ECO:0007669"/>
    <property type="project" value="TreeGrafter"/>
</dbReference>
<evidence type="ECO:0000313" key="6">
    <source>
        <dbReference type="EMBL" id="MBB6251842.1"/>
    </source>
</evidence>
<reference evidence="6 7" key="1">
    <citation type="submission" date="2020-08" db="EMBL/GenBank/DDBJ databases">
        <title>Genomic Encyclopedia of Type Strains, Phase IV (KMG-IV): sequencing the most valuable type-strain genomes for metagenomic binning, comparative biology and taxonomic classification.</title>
        <authorList>
            <person name="Goeker M."/>
        </authorList>
    </citation>
    <scope>NUCLEOTIDE SEQUENCE [LARGE SCALE GENOMIC DNA]</scope>
    <source>
        <strain evidence="6 7">DSM 22198</strain>
    </source>
</reference>
<keyword evidence="3 6" id="KW-0378">Hydrolase</keyword>
<feature type="compositionally biased region" description="Pro residues" evidence="4">
    <location>
        <begin position="190"/>
        <end position="200"/>
    </location>
</feature>
<gene>
    <name evidence="6" type="ORF">FHS74_002402</name>
</gene>
<evidence type="ECO:0000256" key="4">
    <source>
        <dbReference type="SAM" id="MobiDB-lite"/>
    </source>
</evidence>
<comment type="catalytic activity">
    <reaction evidence="1">
        <text>Hydrolyzes the link between N-acetylmuramoyl residues and L-amino acid residues in certain cell-wall glycopeptides.</text>
        <dbReference type="EC" id="3.5.1.28"/>
    </reaction>
</comment>
<dbReference type="RefSeq" id="WP_184800663.1">
    <property type="nucleotide sequence ID" value="NZ_JACIIZ010000006.1"/>
</dbReference>
<proteinExistence type="predicted"/>
<dbReference type="Proteomes" id="UP000539175">
    <property type="component" value="Unassembled WGS sequence"/>
</dbReference>
<evidence type="ECO:0000256" key="3">
    <source>
        <dbReference type="ARBA" id="ARBA00022801"/>
    </source>
</evidence>
<dbReference type="EC" id="3.5.1.28" evidence="2"/>
<protein>
    <recommendedName>
        <fullName evidence="2">N-acetylmuramoyl-L-alanine amidase</fullName>
        <ecNumber evidence="2">3.5.1.28</ecNumber>
    </recommendedName>
</protein>
<dbReference type="EMBL" id="JACIIZ010000006">
    <property type="protein sequence ID" value="MBB6251842.1"/>
    <property type="molecule type" value="Genomic_DNA"/>
</dbReference>
<dbReference type="Pfam" id="PF01520">
    <property type="entry name" value="Amidase_3"/>
    <property type="match status" value="1"/>
</dbReference>
<dbReference type="PANTHER" id="PTHR30404">
    <property type="entry name" value="N-ACETYLMURAMOYL-L-ALANINE AMIDASE"/>
    <property type="match status" value="1"/>
</dbReference>
<dbReference type="InterPro" id="IPR002508">
    <property type="entry name" value="MurNAc-LAA_cat"/>
</dbReference>
<evidence type="ECO:0000256" key="1">
    <source>
        <dbReference type="ARBA" id="ARBA00001561"/>
    </source>
</evidence>
<dbReference type="GO" id="GO:0009253">
    <property type="term" value="P:peptidoglycan catabolic process"/>
    <property type="evidence" value="ECO:0007669"/>
    <property type="project" value="InterPro"/>
</dbReference>
<feature type="domain" description="MurNAc-LAA" evidence="5">
    <location>
        <begin position="281"/>
        <end position="435"/>
    </location>
</feature>
<evidence type="ECO:0000259" key="5">
    <source>
        <dbReference type="SMART" id="SM00646"/>
    </source>
</evidence>
<feature type="region of interest" description="Disordered" evidence="4">
    <location>
        <begin position="178"/>
        <end position="200"/>
    </location>
</feature>
<evidence type="ECO:0000313" key="7">
    <source>
        <dbReference type="Proteomes" id="UP000539175"/>
    </source>
</evidence>
<evidence type="ECO:0000256" key="2">
    <source>
        <dbReference type="ARBA" id="ARBA00011901"/>
    </source>
</evidence>
<name>A0A7X0AXC1_9PROT</name>
<dbReference type="PANTHER" id="PTHR30404:SF0">
    <property type="entry name" value="N-ACETYLMURAMOYL-L-ALANINE AMIDASE AMIC"/>
    <property type="match status" value="1"/>
</dbReference>
<dbReference type="Gene3D" id="2.60.40.3500">
    <property type="match status" value="1"/>
</dbReference>
<accession>A0A7X0AXC1</accession>
<dbReference type="Gene3D" id="3.40.630.40">
    <property type="entry name" value="Zn-dependent exopeptidases"/>
    <property type="match status" value="1"/>
</dbReference>
<dbReference type="SMART" id="SM00646">
    <property type="entry name" value="Ami_3"/>
    <property type="match status" value="1"/>
</dbReference>
<dbReference type="AlphaFoldDB" id="A0A7X0AXC1"/>
<organism evidence="6 7">
    <name type="scientific">Nitrospirillum iridis</name>
    <dbReference type="NCBI Taxonomy" id="765888"/>
    <lineage>
        <taxon>Bacteria</taxon>
        <taxon>Pseudomonadati</taxon>
        <taxon>Pseudomonadota</taxon>
        <taxon>Alphaproteobacteria</taxon>
        <taxon>Rhodospirillales</taxon>
        <taxon>Azospirillaceae</taxon>
        <taxon>Nitrospirillum</taxon>
    </lineage>
</organism>
<dbReference type="InterPro" id="IPR050695">
    <property type="entry name" value="N-acetylmuramoyl_amidase_3"/>
</dbReference>